<evidence type="ECO:0000313" key="1">
    <source>
        <dbReference type="Proteomes" id="UP000887566"/>
    </source>
</evidence>
<keyword evidence="1" id="KW-1185">Reference proteome</keyword>
<evidence type="ECO:0000313" key="2">
    <source>
        <dbReference type="WBParaSite" id="PSAMB.scaffold1167size35082.g11411.t1"/>
    </source>
</evidence>
<organism evidence="1 2">
    <name type="scientific">Plectus sambesii</name>
    <dbReference type="NCBI Taxonomy" id="2011161"/>
    <lineage>
        <taxon>Eukaryota</taxon>
        <taxon>Metazoa</taxon>
        <taxon>Ecdysozoa</taxon>
        <taxon>Nematoda</taxon>
        <taxon>Chromadorea</taxon>
        <taxon>Plectida</taxon>
        <taxon>Plectina</taxon>
        <taxon>Plectoidea</taxon>
        <taxon>Plectidae</taxon>
        <taxon>Plectus</taxon>
    </lineage>
</organism>
<proteinExistence type="predicted"/>
<accession>A0A914URQ5</accession>
<dbReference type="Proteomes" id="UP000887566">
    <property type="component" value="Unplaced"/>
</dbReference>
<name>A0A914URQ5_9BILA</name>
<protein>
    <submittedName>
        <fullName evidence="2">Uncharacterized protein</fullName>
    </submittedName>
</protein>
<sequence>MLTTRAHQRLLLRFACRRISNWNLYSLRHTQSDALSSPTTSTFAQSSSPEYDDNQLIKQLTRDLSKVKSGHLKADQWLQCLTALKNTTWRWNTAFVTSATLHAVNKRNESLLSAGGVNKIGAADFAAMLLFYKRWRDEKINPGHNRQMLVRWMEANVPKLSREDFFTVVRANGFYGSSQPAVVELIKTRCKELIPESSPFDLVRFMIAMKLLKVPVDGNLYQSIIDRVQTWRWDTESASVLELNDCLRLLMKKFDGTHSLDQSFVMPPELTSWLGDTVRLPFQLAAYSDAKAVAFTTAVIHSEQAKSQLVSDDELTGFIRQIVSDLKGNWRSTLLNESSRKSFLVFLLGITAIGNARQQDPLKYFDVDANLDEHFWKSFWIEVNDVMEQLSVGEGLQLLRRVVYHTASHGYQLASTTAVPSTTYEWIEPFFNRIQRPSNIPLTVLVLCCPLTTPKSVIRKISYQWRDMDWSNHEEENGYPWERQKLQLYQLAETYLNKLRQSASW</sequence>
<reference evidence="2" key="1">
    <citation type="submission" date="2022-11" db="UniProtKB">
        <authorList>
            <consortium name="WormBaseParasite"/>
        </authorList>
    </citation>
    <scope>IDENTIFICATION</scope>
</reference>
<dbReference type="AlphaFoldDB" id="A0A914URQ5"/>
<dbReference type="WBParaSite" id="PSAMB.scaffold1167size35082.g11411.t1">
    <property type="protein sequence ID" value="PSAMB.scaffold1167size35082.g11411.t1"/>
    <property type="gene ID" value="PSAMB.scaffold1167size35082.g11411"/>
</dbReference>